<dbReference type="PANTHER" id="PTHR14087">
    <property type="entry name" value="THYMOCYTE NUCLEAR PROTEIN 1"/>
    <property type="match status" value="1"/>
</dbReference>
<protein>
    <submittedName>
        <fullName evidence="2">Putative RNA-binding protein with PUA-like domain</fullName>
    </submittedName>
</protein>
<organism evidence="2 3">
    <name type="scientific">Algoriphagus aquaeductus</name>
    <dbReference type="NCBI Taxonomy" id="475299"/>
    <lineage>
        <taxon>Bacteria</taxon>
        <taxon>Pseudomonadati</taxon>
        <taxon>Bacteroidota</taxon>
        <taxon>Cytophagia</taxon>
        <taxon>Cytophagales</taxon>
        <taxon>Cyclobacteriaceae</taxon>
        <taxon>Algoriphagus</taxon>
    </lineage>
</organism>
<keyword evidence="3" id="KW-1185">Reference proteome</keyword>
<evidence type="ECO:0000313" key="2">
    <source>
        <dbReference type="EMBL" id="PZV85257.1"/>
    </source>
</evidence>
<sequence>MDQRVNKPNNQFMNYWMVKTEPSSYSWEDLLSKKEEIWDGVRNYQARNFLKEMKLGDPVLVYHSGKDRAVVGLAEVSEEAFPDPKDADWVAVRLKAKSSLPKSVSLQAIKEEDRLSEMLMLRQSRLSVMSVTQAEFELLMRLSK</sequence>
<evidence type="ECO:0000259" key="1">
    <source>
        <dbReference type="Pfam" id="PF01878"/>
    </source>
</evidence>
<proteinExistence type="predicted"/>
<comment type="caution">
    <text evidence="2">The sequence shown here is derived from an EMBL/GenBank/DDBJ whole genome shotgun (WGS) entry which is preliminary data.</text>
</comment>
<reference evidence="2 3" key="1">
    <citation type="submission" date="2018-06" db="EMBL/GenBank/DDBJ databases">
        <title>Genomic Encyclopedia of Archaeal and Bacterial Type Strains, Phase II (KMG-II): from individual species to whole genera.</title>
        <authorList>
            <person name="Goeker M."/>
        </authorList>
    </citation>
    <scope>NUCLEOTIDE SEQUENCE [LARGE SCALE GENOMIC DNA]</scope>
    <source>
        <strain evidence="2 3">T4</strain>
    </source>
</reference>
<dbReference type="InterPro" id="IPR052181">
    <property type="entry name" value="5hmC_binding"/>
</dbReference>
<dbReference type="Proteomes" id="UP000248917">
    <property type="component" value="Unassembled WGS sequence"/>
</dbReference>
<dbReference type="Pfam" id="PF01878">
    <property type="entry name" value="EVE"/>
    <property type="match status" value="1"/>
</dbReference>
<accession>A0A326RWZ7</accession>
<evidence type="ECO:0000313" key="3">
    <source>
        <dbReference type="Proteomes" id="UP000248917"/>
    </source>
</evidence>
<dbReference type="AlphaFoldDB" id="A0A326RWZ7"/>
<dbReference type="CDD" id="cd21133">
    <property type="entry name" value="EVE"/>
    <property type="match status" value="1"/>
</dbReference>
<dbReference type="SUPFAM" id="SSF88697">
    <property type="entry name" value="PUA domain-like"/>
    <property type="match status" value="1"/>
</dbReference>
<dbReference type="InterPro" id="IPR002740">
    <property type="entry name" value="EVE_domain"/>
</dbReference>
<name>A0A326RWZ7_9BACT</name>
<dbReference type="PANTHER" id="PTHR14087:SF7">
    <property type="entry name" value="THYMOCYTE NUCLEAR PROTEIN 1"/>
    <property type="match status" value="1"/>
</dbReference>
<dbReference type="InterPro" id="IPR015947">
    <property type="entry name" value="PUA-like_sf"/>
</dbReference>
<dbReference type="Gene3D" id="3.10.590.10">
    <property type="entry name" value="ph1033 like domains"/>
    <property type="match status" value="1"/>
</dbReference>
<dbReference type="EMBL" id="QKTX01000003">
    <property type="protein sequence ID" value="PZV85257.1"/>
    <property type="molecule type" value="Genomic_DNA"/>
</dbReference>
<feature type="domain" description="EVE" evidence="1">
    <location>
        <begin position="14"/>
        <end position="141"/>
    </location>
</feature>
<gene>
    <name evidence="2" type="ORF">CLV31_10347</name>
</gene>
<dbReference type="InterPro" id="IPR047197">
    <property type="entry name" value="THYN1-like_EVE"/>
</dbReference>